<dbReference type="GO" id="GO:0032299">
    <property type="term" value="C:ribonuclease H2 complex"/>
    <property type="evidence" value="ECO:0007669"/>
    <property type="project" value="TreeGrafter"/>
</dbReference>
<dbReference type="NCBIfam" id="NF000595">
    <property type="entry name" value="PRK00015.1-3"/>
    <property type="match status" value="1"/>
</dbReference>
<keyword evidence="12 14" id="KW-0378">Hydrolase</keyword>
<protein>
    <recommendedName>
        <fullName evidence="7 14">Ribonuclease HII</fullName>
        <shortName evidence="14">RNase HII</shortName>
        <ecNumber evidence="6 14">3.1.26.4</ecNumber>
    </recommendedName>
</protein>
<organism evidence="18 19">
    <name type="scientific">Candidatus Doudnabacteria bacterium Gr01-1014_77</name>
    <dbReference type="NCBI Taxonomy" id="2017133"/>
    <lineage>
        <taxon>Bacteria</taxon>
        <taxon>Candidatus Doudnaibacteriota</taxon>
    </lineage>
</organism>
<evidence type="ECO:0000256" key="5">
    <source>
        <dbReference type="ARBA" id="ARBA00007383"/>
    </source>
</evidence>
<evidence type="ECO:0000256" key="7">
    <source>
        <dbReference type="ARBA" id="ARBA00019179"/>
    </source>
</evidence>
<evidence type="ECO:0000259" key="17">
    <source>
        <dbReference type="PROSITE" id="PS51975"/>
    </source>
</evidence>
<evidence type="ECO:0000313" key="19">
    <source>
        <dbReference type="Proteomes" id="UP000319613"/>
    </source>
</evidence>
<dbReference type="SUPFAM" id="SSF53098">
    <property type="entry name" value="Ribonuclease H-like"/>
    <property type="match status" value="1"/>
</dbReference>
<evidence type="ECO:0000256" key="6">
    <source>
        <dbReference type="ARBA" id="ARBA00012180"/>
    </source>
</evidence>
<name>A0A554J9Z7_9BACT</name>
<evidence type="ECO:0000256" key="15">
    <source>
        <dbReference type="PROSITE-ProRule" id="PRU01319"/>
    </source>
</evidence>
<evidence type="ECO:0000313" key="18">
    <source>
        <dbReference type="EMBL" id="TSC65189.1"/>
    </source>
</evidence>
<keyword evidence="13 14" id="KW-0464">Manganese</keyword>
<comment type="cofactor">
    <cofactor evidence="14 15">
        <name>Mn(2+)</name>
        <dbReference type="ChEBI" id="CHEBI:29035"/>
    </cofactor>
    <cofactor evidence="14 15">
        <name>Mg(2+)</name>
        <dbReference type="ChEBI" id="CHEBI:18420"/>
    </cofactor>
    <text evidence="14 15">Manganese or magnesium. Binds 1 divalent metal ion per monomer in the absence of substrate. May bind a second metal ion after substrate binding.</text>
</comment>
<dbReference type="GO" id="GO:0003723">
    <property type="term" value="F:RNA binding"/>
    <property type="evidence" value="ECO:0007669"/>
    <property type="project" value="UniProtKB-UniRule"/>
</dbReference>
<comment type="subcellular location">
    <subcellularLocation>
        <location evidence="4 14">Cytoplasm</location>
    </subcellularLocation>
</comment>
<keyword evidence="10 14" id="KW-0479">Metal-binding</keyword>
<keyword evidence="11 14" id="KW-0255">Endonuclease</keyword>
<dbReference type="GO" id="GO:0004523">
    <property type="term" value="F:RNA-DNA hybrid ribonuclease activity"/>
    <property type="evidence" value="ECO:0007669"/>
    <property type="project" value="UniProtKB-UniRule"/>
</dbReference>
<dbReference type="InterPro" id="IPR001352">
    <property type="entry name" value="RNase_HII/HIII"/>
</dbReference>
<evidence type="ECO:0000256" key="1">
    <source>
        <dbReference type="ARBA" id="ARBA00000077"/>
    </source>
</evidence>
<dbReference type="Gene3D" id="3.30.420.10">
    <property type="entry name" value="Ribonuclease H-like superfamily/Ribonuclease H"/>
    <property type="match status" value="1"/>
</dbReference>
<dbReference type="EC" id="3.1.26.4" evidence="6 14"/>
<reference evidence="18 19" key="1">
    <citation type="submission" date="2017-07" db="EMBL/GenBank/DDBJ databases">
        <title>Mechanisms for carbon and nitrogen cycling indicate functional differentiation within the Candidate Phyla Radiation.</title>
        <authorList>
            <person name="Danczak R.E."/>
            <person name="Johnston M.D."/>
            <person name="Kenah C."/>
            <person name="Slattery M."/>
            <person name="Wrighton K.C."/>
            <person name="Wilkins M.J."/>
        </authorList>
    </citation>
    <scope>NUCLEOTIDE SEQUENCE [LARGE SCALE GENOMIC DNA]</scope>
    <source>
        <strain evidence="18">Gr01-1014_77</strain>
    </source>
</reference>
<comment type="caution">
    <text evidence="18">The sequence shown here is derived from an EMBL/GenBank/DDBJ whole genome shotgun (WGS) entry which is preliminary data.</text>
</comment>
<comment type="catalytic activity">
    <reaction evidence="1 14 15 16">
        <text>Endonucleolytic cleavage to 5'-phosphomonoester.</text>
        <dbReference type="EC" id="3.1.26.4"/>
    </reaction>
</comment>
<dbReference type="GO" id="GO:0043137">
    <property type="term" value="P:DNA replication, removal of RNA primer"/>
    <property type="evidence" value="ECO:0007669"/>
    <property type="project" value="TreeGrafter"/>
</dbReference>
<dbReference type="PROSITE" id="PS51257">
    <property type="entry name" value="PROKAR_LIPOPROTEIN"/>
    <property type="match status" value="1"/>
</dbReference>
<evidence type="ECO:0000256" key="16">
    <source>
        <dbReference type="RuleBase" id="RU003515"/>
    </source>
</evidence>
<dbReference type="InterPro" id="IPR022898">
    <property type="entry name" value="RNase_HII"/>
</dbReference>
<dbReference type="CDD" id="cd07182">
    <property type="entry name" value="RNase_HII_bacteria_HII_like"/>
    <property type="match status" value="1"/>
</dbReference>
<feature type="domain" description="RNase H type-2" evidence="17">
    <location>
        <begin position="18"/>
        <end position="217"/>
    </location>
</feature>
<evidence type="ECO:0000256" key="14">
    <source>
        <dbReference type="HAMAP-Rule" id="MF_00052"/>
    </source>
</evidence>
<evidence type="ECO:0000256" key="10">
    <source>
        <dbReference type="ARBA" id="ARBA00022723"/>
    </source>
</evidence>
<dbReference type="PANTHER" id="PTHR10954">
    <property type="entry name" value="RIBONUCLEASE H2 SUBUNIT A"/>
    <property type="match status" value="1"/>
</dbReference>
<dbReference type="PROSITE" id="PS51975">
    <property type="entry name" value="RNASE_H_2"/>
    <property type="match status" value="1"/>
</dbReference>
<accession>A0A554J9Z7</accession>
<feature type="binding site" evidence="14 15">
    <location>
        <position position="24"/>
    </location>
    <ligand>
        <name>a divalent metal cation</name>
        <dbReference type="ChEBI" id="CHEBI:60240"/>
    </ligand>
</feature>
<dbReference type="GO" id="GO:0006298">
    <property type="term" value="P:mismatch repair"/>
    <property type="evidence" value="ECO:0007669"/>
    <property type="project" value="TreeGrafter"/>
</dbReference>
<evidence type="ECO:0000256" key="3">
    <source>
        <dbReference type="ARBA" id="ARBA00004065"/>
    </source>
</evidence>
<feature type="binding site" evidence="14 15">
    <location>
        <position position="132"/>
    </location>
    <ligand>
        <name>a divalent metal cation</name>
        <dbReference type="ChEBI" id="CHEBI:60240"/>
    </ligand>
</feature>
<keyword evidence="8 14" id="KW-0963">Cytoplasm</keyword>
<keyword evidence="9 14" id="KW-0540">Nuclease</keyword>
<evidence type="ECO:0000256" key="4">
    <source>
        <dbReference type="ARBA" id="ARBA00004496"/>
    </source>
</evidence>
<comment type="similarity">
    <text evidence="5 14 16">Belongs to the RNase HII family.</text>
</comment>
<dbReference type="AlphaFoldDB" id="A0A554J9Z7"/>
<dbReference type="EMBL" id="VMFF01000062">
    <property type="protein sequence ID" value="TSC65189.1"/>
    <property type="molecule type" value="Genomic_DNA"/>
</dbReference>
<dbReference type="GO" id="GO:0005737">
    <property type="term" value="C:cytoplasm"/>
    <property type="evidence" value="ECO:0007669"/>
    <property type="project" value="UniProtKB-SubCell"/>
</dbReference>
<evidence type="ECO:0000256" key="9">
    <source>
        <dbReference type="ARBA" id="ARBA00022722"/>
    </source>
</evidence>
<evidence type="ECO:0000256" key="8">
    <source>
        <dbReference type="ARBA" id="ARBA00022490"/>
    </source>
</evidence>
<evidence type="ECO:0000256" key="13">
    <source>
        <dbReference type="ARBA" id="ARBA00023211"/>
    </source>
</evidence>
<sequence>MQFPTYKREEEKIQNGFHFVIGCDEVGAGPLAGPVVAAACILKSKTIGDTRSSDKWYYRVRDSKTVSEKEREELAEIIKQNCLCYAISEVEASEVDDINIHNASLLAMHRAVSSLLEKLNIKDHKKIFVFLDGKFRIEELSLEQEPVISGDSEILSISAASIIAKVYRDDLLRKIDKVFPNYGFARHKGYGTKEHIQAIQKNGVLDIHRKSFLKNIV</sequence>
<dbReference type="InterPro" id="IPR036397">
    <property type="entry name" value="RNaseH_sf"/>
</dbReference>
<dbReference type="Pfam" id="PF01351">
    <property type="entry name" value="RNase_HII"/>
    <property type="match status" value="1"/>
</dbReference>
<evidence type="ECO:0000256" key="11">
    <source>
        <dbReference type="ARBA" id="ARBA00022759"/>
    </source>
</evidence>
<gene>
    <name evidence="14" type="primary">rnhB</name>
    <name evidence="18" type="ORF">G01um101477_585</name>
</gene>
<comment type="cofactor">
    <cofactor evidence="2">
        <name>Mg(2+)</name>
        <dbReference type="ChEBI" id="CHEBI:18420"/>
    </cofactor>
</comment>
<dbReference type="InterPro" id="IPR024567">
    <property type="entry name" value="RNase_HII/HIII_dom"/>
</dbReference>
<dbReference type="Proteomes" id="UP000319613">
    <property type="component" value="Unassembled WGS sequence"/>
</dbReference>
<proteinExistence type="inferred from homology"/>
<comment type="function">
    <text evidence="3 14 16">Endonuclease that specifically degrades the RNA of RNA-DNA hybrids.</text>
</comment>
<dbReference type="HAMAP" id="MF_00052_B">
    <property type="entry name" value="RNase_HII_B"/>
    <property type="match status" value="1"/>
</dbReference>
<evidence type="ECO:0000256" key="12">
    <source>
        <dbReference type="ARBA" id="ARBA00022801"/>
    </source>
</evidence>
<feature type="binding site" evidence="14 15">
    <location>
        <position position="25"/>
    </location>
    <ligand>
        <name>a divalent metal cation</name>
        <dbReference type="ChEBI" id="CHEBI:60240"/>
    </ligand>
</feature>
<dbReference type="InterPro" id="IPR012337">
    <property type="entry name" value="RNaseH-like_sf"/>
</dbReference>
<evidence type="ECO:0000256" key="2">
    <source>
        <dbReference type="ARBA" id="ARBA00001946"/>
    </source>
</evidence>
<dbReference type="PANTHER" id="PTHR10954:SF18">
    <property type="entry name" value="RIBONUCLEASE HII"/>
    <property type="match status" value="1"/>
</dbReference>
<dbReference type="GO" id="GO:0030145">
    <property type="term" value="F:manganese ion binding"/>
    <property type="evidence" value="ECO:0007669"/>
    <property type="project" value="UniProtKB-UniRule"/>
</dbReference>